<dbReference type="Gene3D" id="2.130.10.10">
    <property type="entry name" value="YVTN repeat-like/Quinoprotein amine dehydrogenase"/>
    <property type="match status" value="1"/>
</dbReference>
<dbReference type="InterPro" id="IPR015943">
    <property type="entry name" value="WD40/YVTN_repeat-like_dom_sf"/>
</dbReference>
<organism evidence="2 3">
    <name type="scientific">Verruconis gallopava</name>
    <dbReference type="NCBI Taxonomy" id="253628"/>
    <lineage>
        <taxon>Eukaryota</taxon>
        <taxon>Fungi</taxon>
        <taxon>Dikarya</taxon>
        <taxon>Ascomycota</taxon>
        <taxon>Pezizomycotina</taxon>
        <taxon>Dothideomycetes</taxon>
        <taxon>Pleosporomycetidae</taxon>
        <taxon>Venturiales</taxon>
        <taxon>Sympoventuriaceae</taxon>
        <taxon>Verruconis</taxon>
    </lineage>
</organism>
<dbReference type="SUPFAM" id="SSF75011">
    <property type="entry name" value="3-carboxy-cis,cis-mucoante lactonizing enzyme"/>
    <property type="match status" value="1"/>
</dbReference>
<keyword evidence="3" id="KW-1185">Reference proteome</keyword>
<gene>
    <name evidence="2" type="ORF">PV09_04270</name>
</gene>
<dbReference type="GeneID" id="27312243"/>
<dbReference type="FunFam" id="2.130.10.10:FF:000244">
    <property type="entry name" value="Carboxy-cis,cis-muconate cyclase"/>
    <property type="match status" value="1"/>
</dbReference>
<dbReference type="STRING" id="253628.A0A0D2ADJ9"/>
<dbReference type="AlphaFoldDB" id="A0A0D2ADJ9"/>
<dbReference type="HOGENOM" id="CLU_045869_0_0_1"/>
<dbReference type="InterPro" id="IPR050282">
    <property type="entry name" value="Cycloisomerase_2"/>
</dbReference>
<dbReference type="Proteomes" id="UP000053259">
    <property type="component" value="Unassembled WGS sequence"/>
</dbReference>
<reference evidence="2 3" key="1">
    <citation type="submission" date="2015-01" db="EMBL/GenBank/DDBJ databases">
        <title>The Genome Sequence of Ochroconis gallopava CBS43764.</title>
        <authorList>
            <consortium name="The Broad Institute Genomics Platform"/>
            <person name="Cuomo C."/>
            <person name="de Hoog S."/>
            <person name="Gorbushina A."/>
            <person name="Stielow B."/>
            <person name="Teixiera M."/>
            <person name="Abouelleil A."/>
            <person name="Chapman S.B."/>
            <person name="Priest M."/>
            <person name="Young S.K."/>
            <person name="Wortman J."/>
            <person name="Nusbaum C."/>
            <person name="Birren B."/>
        </authorList>
    </citation>
    <scope>NUCLEOTIDE SEQUENCE [LARGE SCALE GENOMIC DNA]</scope>
    <source>
        <strain evidence="2 3">CBS 43764</strain>
    </source>
</reference>
<dbReference type="PANTHER" id="PTHR30344">
    <property type="entry name" value="6-PHOSPHOGLUCONOLACTONASE-RELATED"/>
    <property type="match status" value="1"/>
</dbReference>
<dbReference type="OrthoDB" id="1715191at2759"/>
<dbReference type="RefSeq" id="XP_016214384.1">
    <property type="nucleotide sequence ID" value="XM_016357592.1"/>
</dbReference>
<accession>A0A0D2ADJ9</accession>
<dbReference type="PANTHER" id="PTHR30344:SF4">
    <property type="entry name" value="CYCLASE, PUTATIVE (AFU_ORTHOLOGUE AFUA_6G11580)-RELATED"/>
    <property type="match status" value="1"/>
</dbReference>
<evidence type="ECO:0000256" key="1">
    <source>
        <dbReference type="ARBA" id="ARBA00005564"/>
    </source>
</evidence>
<evidence type="ECO:0000313" key="2">
    <source>
        <dbReference type="EMBL" id="KIW04515.1"/>
    </source>
</evidence>
<protein>
    <recommendedName>
        <fullName evidence="4">Carboxy-cis,cis-muconate cyclase</fullName>
    </recommendedName>
</protein>
<dbReference type="InterPro" id="IPR019405">
    <property type="entry name" value="Lactonase_7-beta_prop"/>
</dbReference>
<comment type="similarity">
    <text evidence="1">Belongs to the cycloisomerase 2 family.</text>
</comment>
<proteinExistence type="inferred from homology"/>
<dbReference type="VEuPathDB" id="FungiDB:PV09_04270"/>
<dbReference type="Pfam" id="PF10282">
    <property type="entry name" value="Lactonase"/>
    <property type="match status" value="1"/>
</dbReference>
<dbReference type="InParanoid" id="A0A0D2ADJ9"/>
<dbReference type="EMBL" id="KN847540">
    <property type="protein sequence ID" value="KIW04515.1"/>
    <property type="molecule type" value="Genomic_DNA"/>
</dbReference>
<sequence>MLSRVRSGNPLAVGRLGRLAKFRSRSSSSPNAMGKHHLMVGTWTPPGAIFSFEFDDETLELNMIKRTEIPRDEPISWMALSHNKKAIYGASMKKWSSHAVRSPTDISHTASHPMTHDPKAMDASTRTRAIFLLPAKKPPYHVYCNPFYEHAGLGSVFSTDSEGALKECIQNYEYAPDSAIHGMVFDPQEQYLYSADMWGNKVWCHKKDAESGKLELVGYVAAPKEHDQPRWVAMHPTGKYLYALMEHGNTLAEYVIDPRTRLPVYTHKSYPLVPKFLVQRSPKMYRADVCTVTPSGNYLFATSRSNKAGVSGYISAFKLSAEGSIERQMCLSPTSTSGGHSNAVAPCDWSDEWIALTDDEQGFLEIYRWDGEWLARVAHCDVKEPGFGMNAVWWD</sequence>
<evidence type="ECO:0000313" key="3">
    <source>
        <dbReference type="Proteomes" id="UP000053259"/>
    </source>
</evidence>
<name>A0A0D2ADJ9_9PEZI</name>
<evidence type="ECO:0008006" key="4">
    <source>
        <dbReference type="Google" id="ProtNLM"/>
    </source>
</evidence>
<dbReference type="GO" id="GO:0017057">
    <property type="term" value="F:6-phosphogluconolactonase activity"/>
    <property type="evidence" value="ECO:0007669"/>
    <property type="project" value="TreeGrafter"/>
</dbReference>